<dbReference type="AlphaFoldDB" id="A0AAU7EA65"/>
<dbReference type="RefSeq" id="WP_348519157.1">
    <property type="nucleotide sequence ID" value="NZ_CP155620.1"/>
</dbReference>
<keyword evidence="1" id="KW-0418">Kinase</keyword>
<sequence>MQNYKKIAIEHFLKMDFKTAKLYFSLAYEKRKNKRLFIFVSLCDIGLHSPQEALLLFEFYKDNYKLKFIDEEMEELLKIRESKHQKAVDYNEDENKALNYRDFLESEKNVGFKRSFENVIFSGKLIISDREDFIEFLEKLLDNGYIEMTLNYIESVLPHFSNHARFIKLQERLKGYKSDNKL</sequence>
<reference evidence="1" key="1">
    <citation type="submission" date="2024-05" db="EMBL/GenBank/DDBJ databases">
        <title>Campylobacter coli isolated from environmental waters in Slovenia.</title>
        <authorList>
            <person name="Zautner A.E."/>
            <person name="Bunk B."/>
            <person name="Riedel T."/>
            <person name="Sproeer C."/>
        </authorList>
    </citation>
    <scope>NUCLEOTIDE SEQUENCE</scope>
    <source>
        <strain evidence="1">CCS1377</strain>
    </source>
</reference>
<proteinExistence type="predicted"/>
<dbReference type="EMBL" id="CP155620">
    <property type="protein sequence ID" value="XBJ30175.1"/>
    <property type="molecule type" value="Genomic_DNA"/>
</dbReference>
<name>A0AAU7EA65_9BACT</name>
<dbReference type="GO" id="GO:0016301">
    <property type="term" value="F:kinase activity"/>
    <property type="evidence" value="ECO:0007669"/>
    <property type="project" value="UniProtKB-KW"/>
</dbReference>
<organism evidence="1">
    <name type="scientific">Campylobacter sp. CCS1377</name>
    <dbReference type="NCBI Taxonomy" id="3158229"/>
    <lineage>
        <taxon>Bacteria</taxon>
        <taxon>Pseudomonadati</taxon>
        <taxon>Campylobacterota</taxon>
        <taxon>Epsilonproteobacteria</taxon>
        <taxon>Campylobacterales</taxon>
        <taxon>Campylobacteraceae</taxon>
        <taxon>Campylobacter</taxon>
    </lineage>
</organism>
<evidence type="ECO:0000313" key="1">
    <source>
        <dbReference type="EMBL" id="XBJ30175.1"/>
    </source>
</evidence>
<gene>
    <name evidence="1" type="ORF">AAH949_08545</name>
</gene>
<accession>A0AAU7EA65</accession>
<protein>
    <submittedName>
        <fullName evidence="1">Histidine kinase</fullName>
    </submittedName>
</protein>
<keyword evidence="1" id="KW-0808">Transferase</keyword>